<dbReference type="EMBL" id="JAUJWU010000002">
    <property type="protein sequence ID" value="MDN7245795.1"/>
    <property type="molecule type" value="Genomic_DNA"/>
</dbReference>
<keyword evidence="12 15" id="KW-0472">Membrane</keyword>
<organism evidence="16 17">
    <name type="scientific">Planococcus shenhongbingii</name>
    <dbReference type="NCBI Taxonomy" id="3058398"/>
    <lineage>
        <taxon>Bacteria</taxon>
        <taxon>Bacillati</taxon>
        <taxon>Bacillota</taxon>
        <taxon>Bacilli</taxon>
        <taxon>Bacillales</taxon>
        <taxon>Caryophanaceae</taxon>
        <taxon>Planococcus</taxon>
    </lineage>
</organism>
<evidence type="ECO:0000256" key="4">
    <source>
        <dbReference type="ARBA" id="ARBA00022516"/>
    </source>
</evidence>
<keyword evidence="7" id="KW-0547">Nucleotide-binding</keyword>
<keyword evidence="6 15" id="KW-0812">Transmembrane</keyword>
<evidence type="ECO:0000256" key="15">
    <source>
        <dbReference type="SAM" id="Phobius"/>
    </source>
</evidence>
<keyword evidence="9" id="KW-0067">ATP-binding</keyword>
<dbReference type="CDD" id="cd14265">
    <property type="entry name" value="UDPK_IM_like"/>
    <property type="match status" value="1"/>
</dbReference>
<protein>
    <submittedName>
        <fullName evidence="16">Diacylglycerol kinase family protein</fullName>
        <ecNumber evidence="16">2.7.1.-</ecNumber>
    </submittedName>
</protein>
<evidence type="ECO:0000256" key="7">
    <source>
        <dbReference type="ARBA" id="ARBA00022741"/>
    </source>
</evidence>
<dbReference type="Pfam" id="PF01219">
    <property type="entry name" value="DAGK_prokar"/>
    <property type="match status" value="1"/>
</dbReference>
<dbReference type="Gene3D" id="1.10.287.3610">
    <property type="match status" value="1"/>
</dbReference>
<dbReference type="PANTHER" id="PTHR34299">
    <property type="entry name" value="DIACYLGLYCEROL KINASE"/>
    <property type="match status" value="1"/>
</dbReference>
<proteinExistence type="inferred from homology"/>
<evidence type="ECO:0000256" key="13">
    <source>
        <dbReference type="ARBA" id="ARBA00023209"/>
    </source>
</evidence>
<dbReference type="InterPro" id="IPR033717">
    <property type="entry name" value="UDPK"/>
</dbReference>
<keyword evidence="8 16" id="KW-0418">Kinase</keyword>
<keyword evidence="14" id="KW-1208">Phospholipid metabolism</keyword>
<feature type="transmembrane region" description="Helical" evidence="15">
    <location>
        <begin position="52"/>
        <end position="71"/>
    </location>
</feature>
<accession>A0ABT8NE67</accession>
<dbReference type="GO" id="GO:0016301">
    <property type="term" value="F:kinase activity"/>
    <property type="evidence" value="ECO:0007669"/>
    <property type="project" value="UniProtKB-KW"/>
</dbReference>
<evidence type="ECO:0000256" key="11">
    <source>
        <dbReference type="ARBA" id="ARBA00023098"/>
    </source>
</evidence>
<keyword evidence="3" id="KW-1003">Cell membrane</keyword>
<keyword evidence="17" id="KW-1185">Reference proteome</keyword>
<keyword evidence="10 15" id="KW-1133">Transmembrane helix</keyword>
<keyword evidence="13" id="KW-0594">Phospholipid biosynthesis</keyword>
<evidence type="ECO:0000256" key="5">
    <source>
        <dbReference type="ARBA" id="ARBA00022679"/>
    </source>
</evidence>
<evidence type="ECO:0000256" key="14">
    <source>
        <dbReference type="ARBA" id="ARBA00023264"/>
    </source>
</evidence>
<dbReference type="PANTHER" id="PTHR34299:SF1">
    <property type="entry name" value="DIACYLGLYCEROL KINASE"/>
    <property type="match status" value="1"/>
</dbReference>
<comment type="similarity">
    <text evidence="2">Belongs to the bacterial diacylglycerol kinase family.</text>
</comment>
<dbReference type="InterPro" id="IPR036945">
    <property type="entry name" value="DAGK_sf"/>
</dbReference>
<dbReference type="Proteomes" id="UP001172142">
    <property type="component" value="Unassembled WGS sequence"/>
</dbReference>
<evidence type="ECO:0000256" key="10">
    <source>
        <dbReference type="ARBA" id="ARBA00022989"/>
    </source>
</evidence>
<feature type="transmembrane region" description="Helical" evidence="15">
    <location>
        <begin position="92"/>
        <end position="113"/>
    </location>
</feature>
<reference evidence="16 17" key="1">
    <citation type="submission" date="2023-07" db="EMBL/GenBank/DDBJ databases">
        <title>Novel species in genus Planococcus.</title>
        <authorList>
            <person name="Ning S."/>
        </authorList>
    </citation>
    <scope>NUCLEOTIDE SEQUENCE [LARGE SCALE GENOMIC DNA]</scope>
    <source>
        <strain evidence="16 17">N017</strain>
    </source>
</reference>
<evidence type="ECO:0000256" key="6">
    <source>
        <dbReference type="ARBA" id="ARBA00022692"/>
    </source>
</evidence>
<keyword evidence="11" id="KW-0443">Lipid metabolism</keyword>
<keyword evidence="4" id="KW-0444">Lipid biosynthesis</keyword>
<evidence type="ECO:0000256" key="3">
    <source>
        <dbReference type="ARBA" id="ARBA00022475"/>
    </source>
</evidence>
<dbReference type="InterPro" id="IPR000829">
    <property type="entry name" value="DAGK"/>
</dbReference>
<dbReference type="RefSeq" id="WP_300992598.1">
    <property type="nucleotide sequence ID" value="NZ_CP129235.1"/>
</dbReference>
<keyword evidence="5 16" id="KW-0808">Transferase</keyword>
<name>A0ABT8NE67_9BACL</name>
<comment type="caution">
    <text evidence="16">The sequence shown here is derived from an EMBL/GenBank/DDBJ whole genome shotgun (WGS) entry which is preliminary data.</text>
</comment>
<comment type="subcellular location">
    <subcellularLocation>
        <location evidence="1">Cell membrane</location>
        <topology evidence="1">Multi-pass membrane protein</topology>
    </subcellularLocation>
</comment>
<evidence type="ECO:0000256" key="8">
    <source>
        <dbReference type="ARBA" id="ARBA00022777"/>
    </source>
</evidence>
<sequence length="117" mass="12597">MKASRFFNSFKFAVQGIGSSWKKEQNMRIHFLAALVVLIAGALSGLSKGEWIIIILLVGGMIALEVMNSAIERVVDLASPEIHPLAKEAKDMAAGAVLVFAAASAIIGLLIFIPKWF</sequence>
<dbReference type="EC" id="2.7.1.-" evidence="16"/>
<evidence type="ECO:0000256" key="9">
    <source>
        <dbReference type="ARBA" id="ARBA00022840"/>
    </source>
</evidence>
<gene>
    <name evidence="16" type="ORF">QWY13_09785</name>
</gene>
<evidence type="ECO:0000313" key="17">
    <source>
        <dbReference type="Proteomes" id="UP001172142"/>
    </source>
</evidence>
<evidence type="ECO:0000256" key="2">
    <source>
        <dbReference type="ARBA" id="ARBA00005967"/>
    </source>
</evidence>
<evidence type="ECO:0000256" key="1">
    <source>
        <dbReference type="ARBA" id="ARBA00004651"/>
    </source>
</evidence>
<evidence type="ECO:0000256" key="12">
    <source>
        <dbReference type="ARBA" id="ARBA00023136"/>
    </source>
</evidence>
<feature type="transmembrane region" description="Helical" evidence="15">
    <location>
        <begin position="29"/>
        <end position="46"/>
    </location>
</feature>
<dbReference type="PROSITE" id="PS01069">
    <property type="entry name" value="DAGK_PROKAR"/>
    <property type="match status" value="1"/>
</dbReference>
<evidence type="ECO:0000313" key="16">
    <source>
        <dbReference type="EMBL" id="MDN7245795.1"/>
    </source>
</evidence>